<sequence length="116" mass="13111">MFKSKPTLIICCLAAILPFIFYIYLYPSMPDIVPIHYRGSIADRFVMKANIEVVLLSGIGVLGFVFMKLLQVLLRKVFLRSYIENLAVVSRIWNAATMFVTLVLAAISIYALMSMV</sequence>
<proteinExistence type="predicted"/>
<dbReference type="Proteomes" id="UP000463051">
    <property type="component" value="Unassembled WGS sequence"/>
</dbReference>
<dbReference type="Pfam" id="PF07853">
    <property type="entry name" value="DUF1648"/>
    <property type="match status" value="1"/>
</dbReference>
<keyword evidence="4" id="KW-1185">Reference proteome</keyword>
<keyword evidence="1" id="KW-1133">Transmembrane helix</keyword>
<gene>
    <name evidence="3" type="ORF">GJB61_00375</name>
</gene>
<reference evidence="3 4" key="1">
    <citation type="submission" date="2019-11" db="EMBL/GenBank/DDBJ databases">
        <title>Paenibacillus monticola sp. nov., a novel PGPR strain isolated from mountain sample in China.</title>
        <authorList>
            <person name="Zhao Q."/>
            <person name="Li H.-P."/>
            <person name="Zhang J.-L."/>
        </authorList>
    </citation>
    <scope>NUCLEOTIDE SEQUENCE [LARGE SCALE GENOMIC DNA]</scope>
    <source>
        <strain evidence="3 4">LC-T2</strain>
    </source>
</reference>
<dbReference type="RefSeq" id="WP_154116053.1">
    <property type="nucleotide sequence ID" value="NZ_WJXB01000001.1"/>
</dbReference>
<feature type="transmembrane region" description="Helical" evidence="1">
    <location>
        <begin position="91"/>
        <end position="113"/>
    </location>
</feature>
<name>A0A7X2H148_9BACL</name>
<dbReference type="EMBL" id="WJXB01000001">
    <property type="protein sequence ID" value="MRN51463.1"/>
    <property type="molecule type" value="Genomic_DNA"/>
</dbReference>
<dbReference type="InterPro" id="IPR012867">
    <property type="entry name" value="DUF1648"/>
</dbReference>
<feature type="domain" description="DUF1648" evidence="2">
    <location>
        <begin position="15"/>
        <end position="60"/>
    </location>
</feature>
<dbReference type="AlphaFoldDB" id="A0A7X2H148"/>
<evidence type="ECO:0000256" key="1">
    <source>
        <dbReference type="SAM" id="Phobius"/>
    </source>
</evidence>
<evidence type="ECO:0000259" key="2">
    <source>
        <dbReference type="Pfam" id="PF07853"/>
    </source>
</evidence>
<keyword evidence="1" id="KW-0472">Membrane</keyword>
<feature type="transmembrane region" description="Helical" evidence="1">
    <location>
        <begin position="45"/>
        <end position="70"/>
    </location>
</feature>
<evidence type="ECO:0000313" key="3">
    <source>
        <dbReference type="EMBL" id="MRN51463.1"/>
    </source>
</evidence>
<accession>A0A7X2H148</accession>
<protein>
    <submittedName>
        <fullName evidence="3">DUF1648 domain-containing protein</fullName>
    </submittedName>
</protein>
<comment type="caution">
    <text evidence="3">The sequence shown here is derived from an EMBL/GenBank/DDBJ whole genome shotgun (WGS) entry which is preliminary data.</text>
</comment>
<organism evidence="3 4">
    <name type="scientific">Paenibacillus monticola</name>
    <dbReference type="NCBI Taxonomy" id="2666075"/>
    <lineage>
        <taxon>Bacteria</taxon>
        <taxon>Bacillati</taxon>
        <taxon>Bacillota</taxon>
        <taxon>Bacilli</taxon>
        <taxon>Bacillales</taxon>
        <taxon>Paenibacillaceae</taxon>
        <taxon>Paenibacillus</taxon>
    </lineage>
</organism>
<feature type="transmembrane region" description="Helical" evidence="1">
    <location>
        <begin position="7"/>
        <end position="25"/>
    </location>
</feature>
<keyword evidence="1" id="KW-0812">Transmembrane</keyword>
<evidence type="ECO:0000313" key="4">
    <source>
        <dbReference type="Proteomes" id="UP000463051"/>
    </source>
</evidence>